<dbReference type="InterPro" id="IPR020846">
    <property type="entry name" value="MFS_dom"/>
</dbReference>
<name>A0A7R9BJ58_9CRUS</name>
<dbReference type="InterPro" id="IPR011701">
    <property type="entry name" value="MFS"/>
</dbReference>
<proteinExistence type="predicted"/>
<sequence length="231" mass="25137">MSDSTQNLANNAEMNISLDDVNDVNAIAEDKEDESGGSSPEDTNLRSMVFNNHKNHNNGTSNGTPNVVKLVHKYPKPVDHKCRVVEGTPLPMLEGNKTNACFEFNFERNSSSCSPQNPDDCSLIKCRDGWDFDPTAPASIVSDFDLVCEKDVYPSIGLCIFQIANGLGMPIFGYVADRFGRKKSFMLGLGIQISATALASLSTNATTFFIARFFVGLTVPACFLVLGIYGM</sequence>
<dbReference type="AlphaFoldDB" id="A0A7R9BJ58"/>
<keyword evidence="3 5" id="KW-1133">Transmembrane helix</keyword>
<dbReference type="Proteomes" id="UP000678499">
    <property type="component" value="Unassembled WGS sequence"/>
</dbReference>
<dbReference type="InterPro" id="IPR036259">
    <property type="entry name" value="MFS_trans_sf"/>
</dbReference>
<comment type="subcellular location">
    <subcellularLocation>
        <location evidence="1">Membrane</location>
        <topology evidence="1">Multi-pass membrane protein</topology>
    </subcellularLocation>
</comment>
<dbReference type="PROSITE" id="PS50850">
    <property type="entry name" value="MFS"/>
    <property type="match status" value="1"/>
</dbReference>
<dbReference type="GO" id="GO:0022857">
    <property type="term" value="F:transmembrane transporter activity"/>
    <property type="evidence" value="ECO:0007669"/>
    <property type="project" value="InterPro"/>
</dbReference>
<evidence type="ECO:0000259" key="6">
    <source>
        <dbReference type="PROSITE" id="PS50850"/>
    </source>
</evidence>
<keyword evidence="8" id="KW-1185">Reference proteome</keyword>
<evidence type="ECO:0000256" key="1">
    <source>
        <dbReference type="ARBA" id="ARBA00004141"/>
    </source>
</evidence>
<keyword evidence="4 5" id="KW-0472">Membrane</keyword>
<evidence type="ECO:0000256" key="2">
    <source>
        <dbReference type="ARBA" id="ARBA00022692"/>
    </source>
</evidence>
<reference evidence="7" key="1">
    <citation type="submission" date="2020-11" db="EMBL/GenBank/DDBJ databases">
        <authorList>
            <person name="Tran Van P."/>
        </authorList>
    </citation>
    <scope>NUCLEOTIDE SEQUENCE</scope>
</reference>
<dbReference type="EMBL" id="OA882574">
    <property type="protein sequence ID" value="CAD7276043.1"/>
    <property type="molecule type" value="Genomic_DNA"/>
</dbReference>
<dbReference type="Pfam" id="PF07690">
    <property type="entry name" value="MFS_1"/>
    <property type="match status" value="1"/>
</dbReference>
<evidence type="ECO:0000313" key="7">
    <source>
        <dbReference type="EMBL" id="CAD7276043.1"/>
    </source>
</evidence>
<keyword evidence="2 5" id="KW-0812">Transmembrane</keyword>
<feature type="transmembrane region" description="Helical" evidence="5">
    <location>
        <begin position="184"/>
        <end position="203"/>
    </location>
</feature>
<evidence type="ECO:0000256" key="5">
    <source>
        <dbReference type="SAM" id="Phobius"/>
    </source>
</evidence>
<dbReference type="EMBL" id="CAJPEX010000537">
    <property type="protein sequence ID" value="CAG0916195.1"/>
    <property type="molecule type" value="Genomic_DNA"/>
</dbReference>
<dbReference type="GO" id="GO:0016020">
    <property type="term" value="C:membrane"/>
    <property type="evidence" value="ECO:0007669"/>
    <property type="project" value="UniProtKB-SubCell"/>
</dbReference>
<dbReference type="Gene3D" id="1.20.1250.20">
    <property type="entry name" value="MFS general substrate transporter like domains"/>
    <property type="match status" value="1"/>
</dbReference>
<gene>
    <name evidence="7" type="ORF">NMOB1V02_LOCUS3821</name>
</gene>
<feature type="non-terminal residue" evidence="7">
    <location>
        <position position="231"/>
    </location>
</feature>
<dbReference type="OrthoDB" id="2544694at2759"/>
<evidence type="ECO:0000256" key="3">
    <source>
        <dbReference type="ARBA" id="ARBA00022989"/>
    </source>
</evidence>
<accession>A0A7R9BJ58</accession>
<evidence type="ECO:0000256" key="4">
    <source>
        <dbReference type="ARBA" id="ARBA00023136"/>
    </source>
</evidence>
<protein>
    <recommendedName>
        <fullName evidence="6">Major facilitator superfamily (MFS) profile domain-containing protein</fullName>
    </recommendedName>
</protein>
<feature type="transmembrane region" description="Helical" evidence="5">
    <location>
        <begin position="152"/>
        <end position="172"/>
    </location>
</feature>
<feature type="domain" description="Major facilitator superfamily (MFS) profile" evidence="6">
    <location>
        <begin position="93"/>
        <end position="231"/>
    </location>
</feature>
<dbReference type="PANTHER" id="PTHR24064">
    <property type="entry name" value="SOLUTE CARRIER FAMILY 22 MEMBER"/>
    <property type="match status" value="1"/>
</dbReference>
<dbReference type="SUPFAM" id="SSF103473">
    <property type="entry name" value="MFS general substrate transporter"/>
    <property type="match status" value="1"/>
</dbReference>
<feature type="transmembrane region" description="Helical" evidence="5">
    <location>
        <begin position="209"/>
        <end position="229"/>
    </location>
</feature>
<organism evidence="7">
    <name type="scientific">Notodromas monacha</name>
    <dbReference type="NCBI Taxonomy" id="399045"/>
    <lineage>
        <taxon>Eukaryota</taxon>
        <taxon>Metazoa</taxon>
        <taxon>Ecdysozoa</taxon>
        <taxon>Arthropoda</taxon>
        <taxon>Crustacea</taxon>
        <taxon>Oligostraca</taxon>
        <taxon>Ostracoda</taxon>
        <taxon>Podocopa</taxon>
        <taxon>Podocopida</taxon>
        <taxon>Cypridocopina</taxon>
        <taxon>Cypridoidea</taxon>
        <taxon>Cyprididae</taxon>
        <taxon>Notodromas</taxon>
    </lineage>
</organism>
<evidence type="ECO:0000313" key="8">
    <source>
        <dbReference type="Proteomes" id="UP000678499"/>
    </source>
</evidence>